<dbReference type="HOGENOM" id="CLU_1815947_0_0_1"/>
<gene>
    <name evidence="1" type="ORF">GALMADRAFT_260007</name>
</gene>
<dbReference type="STRING" id="685588.A0A067SE08"/>
<dbReference type="OrthoDB" id="3250044at2759"/>
<evidence type="ECO:0000313" key="2">
    <source>
        <dbReference type="Proteomes" id="UP000027222"/>
    </source>
</evidence>
<protein>
    <submittedName>
        <fullName evidence="1">Uncharacterized protein</fullName>
    </submittedName>
</protein>
<dbReference type="AlphaFoldDB" id="A0A067SE08"/>
<evidence type="ECO:0000313" key="1">
    <source>
        <dbReference type="EMBL" id="KDR65939.1"/>
    </source>
</evidence>
<organism evidence="1 2">
    <name type="scientific">Galerina marginata (strain CBS 339.88)</name>
    <dbReference type="NCBI Taxonomy" id="685588"/>
    <lineage>
        <taxon>Eukaryota</taxon>
        <taxon>Fungi</taxon>
        <taxon>Dikarya</taxon>
        <taxon>Basidiomycota</taxon>
        <taxon>Agaricomycotina</taxon>
        <taxon>Agaricomycetes</taxon>
        <taxon>Agaricomycetidae</taxon>
        <taxon>Agaricales</taxon>
        <taxon>Agaricineae</taxon>
        <taxon>Strophariaceae</taxon>
        <taxon>Galerina</taxon>
    </lineage>
</organism>
<accession>A0A067SE08</accession>
<sequence>MFSLLLSDQEAIIKLCERHEEAHRSECYYHRCVELGPWFIKYNDHVTLEAEYKTQEYLFSKALGDSSAPRIARVVTYFTAEPKWGYLVSEGIDPITPADTAPQAVAQAIQWLRRVPPPSGLTPGSVGGGRLRHRVFKDFRAP</sequence>
<keyword evidence="2" id="KW-1185">Reference proteome</keyword>
<name>A0A067SE08_GALM3</name>
<reference evidence="2" key="1">
    <citation type="journal article" date="2014" name="Proc. Natl. Acad. Sci. U.S.A.">
        <title>Extensive sampling of basidiomycete genomes demonstrates inadequacy of the white-rot/brown-rot paradigm for wood decay fungi.</title>
        <authorList>
            <person name="Riley R."/>
            <person name="Salamov A.A."/>
            <person name="Brown D.W."/>
            <person name="Nagy L.G."/>
            <person name="Floudas D."/>
            <person name="Held B.W."/>
            <person name="Levasseur A."/>
            <person name="Lombard V."/>
            <person name="Morin E."/>
            <person name="Otillar R."/>
            <person name="Lindquist E.A."/>
            <person name="Sun H."/>
            <person name="LaButti K.M."/>
            <person name="Schmutz J."/>
            <person name="Jabbour D."/>
            <person name="Luo H."/>
            <person name="Baker S.E."/>
            <person name="Pisabarro A.G."/>
            <person name="Walton J.D."/>
            <person name="Blanchette R.A."/>
            <person name="Henrissat B."/>
            <person name="Martin F."/>
            <person name="Cullen D."/>
            <person name="Hibbett D.S."/>
            <person name="Grigoriev I.V."/>
        </authorList>
    </citation>
    <scope>NUCLEOTIDE SEQUENCE [LARGE SCALE GENOMIC DNA]</scope>
    <source>
        <strain evidence="2">CBS 339.88</strain>
    </source>
</reference>
<dbReference type="Proteomes" id="UP000027222">
    <property type="component" value="Unassembled WGS sequence"/>
</dbReference>
<dbReference type="EMBL" id="KL142430">
    <property type="protein sequence ID" value="KDR65939.1"/>
    <property type="molecule type" value="Genomic_DNA"/>
</dbReference>
<proteinExistence type="predicted"/>